<keyword evidence="1" id="KW-1185">Reference proteome</keyword>
<name>A0A1I7YKT4_9BILA</name>
<protein>
    <submittedName>
        <fullName evidence="2">Uncharacterized protein</fullName>
    </submittedName>
</protein>
<dbReference type="WBParaSite" id="L893_g17351.t1">
    <property type="protein sequence ID" value="L893_g17351.t1"/>
    <property type="gene ID" value="L893_g17351"/>
</dbReference>
<evidence type="ECO:0000313" key="2">
    <source>
        <dbReference type="WBParaSite" id="L893_g17351.t1"/>
    </source>
</evidence>
<proteinExistence type="predicted"/>
<reference evidence="2" key="1">
    <citation type="submission" date="2016-11" db="UniProtKB">
        <authorList>
            <consortium name="WormBaseParasite"/>
        </authorList>
    </citation>
    <scope>IDENTIFICATION</scope>
</reference>
<evidence type="ECO:0000313" key="1">
    <source>
        <dbReference type="Proteomes" id="UP000095287"/>
    </source>
</evidence>
<dbReference type="Proteomes" id="UP000095287">
    <property type="component" value="Unplaced"/>
</dbReference>
<sequence>MTVSCHRASEKFRMRFPDFPPFFRNRKRKRKFYFLISETETESETVQNPGNFRVSETETEFRTSLVRTAIEDRHRSYQVVSMARHAY</sequence>
<accession>A0A1I7YKT4</accession>
<organism evidence="1 2">
    <name type="scientific">Steinernema glaseri</name>
    <dbReference type="NCBI Taxonomy" id="37863"/>
    <lineage>
        <taxon>Eukaryota</taxon>
        <taxon>Metazoa</taxon>
        <taxon>Ecdysozoa</taxon>
        <taxon>Nematoda</taxon>
        <taxon>Chromadorea</taxon>
        <taxon>Rhabditida</taxon>
        <taxon>Tylenchina</taxon>
        <taxon>Panagrolaimomorpha</taxon>
        <taxon>Strongyloidoidea</taxon>
        <taxon>Steinernematidae</taxon>
        <taxon>Steinernema</taxon>
    </lineage>
</organism>
<dbReference type="AlphaFoldDB" id="A0A1I7YKT4"/>